<dbReference type="AlphaFoldDB" id="A0A2K9LIV5"/>
<dbReference type="Proteomes" id="UP000235116">
    <property type="component" value="Chromosome"/>
</dbReference>
<reference evidence="3" key="1">
    <citation type="submission" date="2017-08" db="EMBL/GenBank/DDBJ databases">
        <title>Direct submision.</title>
        <authorList>
            <person name="Kim S.-J."/>
            <person name="Rhee S.-K."/>
        </authorList>
    </citation>
    <scope>NUCLEOTIDE SEQUENCE [LARGE SCALE GENOMIC DNA]</scope>
    <source>
        <strain evidence="3">GI5</strain>
    </source>
</reference>
<dbReference type="EMBL" id="CP022684">
    <property type="protein sequence ID" value="AUM12289.1"/>
    <property type="molecule type" value="Genomic_DNA"/>
</dbReference>
<accession>A0A2K9LIV5</accession>
<protein>
    <recommendedName>
        <fullName evidence="1">GAPS4 PD-(D/E)XK nuclease domain-containing protein</fullName>
    </recommendedName>
</protein>
<evidence type="ECO:0000313" key="3">
    <source>
        <dbReference type="Proteomes" id="UP000235116"/>
    </source>
</evidence>
<keyword evidence="3" id="KW-1185">Reference proteome</keyword>
<organism evidence="2 3">
    <name type="scientific">Ketobacter alkanivorans</name>
    <dbReference type="NCBI Taxonomy" id="1917421"/>
    <lineage>
        <taxon>Bacteria</taxon>
        <taxon>Pseudomonadati</taxon>
        <taxon>Pseudomonadota</taxon>
        <taxon>Gammaproteobacteria</taxon>
        <taxon>Pseudomonadales</taxon>
        <taxon>Ketobacteraceae</taxon>
        <taxon>Ketobacter</taxon>
    </lineage>
</organism>
<evidence type="ECO:0000313" key="2">
    <source>
        <dbReference type="EMBL" id="AUM12289.1"/>
    </source>
</evidence>
<proteinExistence type="predicted"/>
<dbReference type="OrthoDB" id="8438731at2"/>
<dbReference type="RefSeq" id="WP_101893625.1">
    <property type="nucleotide sequence ID" value="NZ_CP022684.1"/>
</dbReference>
<name>A0A2K9LIV5_9GAMM</name>
<evidence type="ECO:0000259" key="1">
    <source>
        <dbReference type="Pfam" id="PF26115"/>
    </source>
</evidence>
<gene>
    <name evidence="2" type="ORF">Kalk_07625</name>
</gene>
<feature type="domain" description="GAPS4 PD-(D/E)XK nuclease" evidence="1">
    <location>
        <begin position="12"/>
        <end position="148"/>
    </location>
</feature>
<dbReference type="Pfam" id="PF26115">
    <property type="entry name" value="PDDEXK_GAPS4"/>
    <property type="match status" value="1"/>
</dbReference>
<dbReference type="InterPro" id="IPR058873">
    <property type="entry name" value="PDDEXK_GAPS4"/>
</dbReference>
<sequence>MSETGNIEDLAKIVAKDVFSWFKWRQAELKDVNWSCVQDHHKKSTHPSDTVFSYIHPYTGDRIFLNTDLKSYAEGTIKPAAIRKAIQSLAMSVECANVSSDWQEKYIPDDEYTNEVVGLLFIYNHDNKFDRNFFSFLSQMDRKNLRIAPGNTIAVIGPQTIDYLVNVVNDIKVLIADEHLPKKNELTFYYPDLVMSKRHGSEWDQPATIELLTSPWMIIKHKPSEKCGEEGYVIYYRRLGETVDEFIYFLDTLSHYQLLLHNAPIKLRFVGSSKVAMQNFNKAKIQYLQSWGADPGREQQLNRIEASSVTTVVTEFNPMEIGMRDV</sequence>
<dbReference type="KEGG" id="kak:Kalk_07625"/>